<feature type="chain" id="PRO_5047121160" evidence="2">
    <location>
        <begin position="30"/>
        <end position="75"/>
    </location>
</feature>
<gene>
    <name evidence="3" type="ORF">CSSPTR1EN2_LOCUS23762</name>
</gene>
<evidence type="ECO:0000313" key="3">
    <source>
        <dbReference type="EMBL" id="CAK9237556.1"/>
    </source>
</evidence>
<dbReference type="Pfam" id="PF06376">
    <property type="entry name" value="AGP"/>
    <property type="match status" value="1"/>
</dbReference>
<keyword evidence="1" id="KW-0472">Membrane</keyword>
<feature type="signal peptide" evidence="2">
    <location>
        <begin position="1"/>
        <end position="29"/>
    </location>
</feature>
<keyword evidence="4" id="KW-1185">Reference proteome</keyword>
<name>A0ABP0V8U1_9BRYO</name>
<accession>A0ABP0V8U1</accession>
<evidence type="ECO:0000256" key="2">
    <source>
        <dbReference type="SAM" id="SignalP"/>
    </source>
</evidence>
<feature type="transmembrane region" description="Helical" evidence="1">
    <location>
        <begin position="48"/>
        <end position="67"/>
    </location>
</feature>
<dbReference type="EMBL" id="OZ019901">
    <property type="protein sequence ID" value="CAK9237556.1"/>
    <property type="molecule type" value="Genomic_DNA"/>
</dbReference>
<sequence length="75" mass="8051">MTGTMVRFAVLVVLLVCLMGALLPAAVHAQAHAPAVPPISHGSTIDQGIAYVMLFMALVLTYIIHPLDANPYYLF</sequence>
<keyword evidence="1" id="KW-1133">Transmembrane helix</keyword>
<protein>
    <submittedName>
        <fullName evidence="3">Uncharacterized protein</fullName>
    </submittedName>
</protein>
<evidence type="ECO:0000313" key="4">
    <source>
        <dbReference type="Proteomes" id="UP001497512"/>
    </source>
</evidence>
<keyword evidence="1" id="KW-0812">Transmembrane</keyword>
<dbReference type="InterPro" id="IPR009424">
    <property type="entry name" value="AGP16/20/22/41"/>
</dbReference>
<organism evidence="3 4">
    <name type="scientific">Sphagnum troendelagicum</name>
    <dbReference type="NCBI Taxonomy" id="128251"/>
    <lineage>
        <taxon>Eukaryota</taxon>
        <taxon>Viridiplantae</taxon>
        <taxon>Streptophyta</taxon>
        <taxon>Embryophyta</taxon>
        <taxon>Bryophyta</taxon>
        <taxon>Sphagnophytina</taxon>
        <taxon>Sphagnopsida</taxon>
        <taxon>Sphagnales</taxon>
        <taxon>Sphagnaceae</taxon>
        <taxon>Sphagnum</taxon>
    </lineage>
</organism>
<evidence type="ECO:0000256" key="1">
    <source>
        <dbReference type="SAM" id="Phobius"/>
    </source>
</evidence>
<dbReference type="Proteomes" id="UP001497512">
    <property type="component" value="Chromosome 9"/>
</dbReference>
<dbReference type="PANTHER" id="PTHR33374">
    <property type="entry name" value="ARABINOGALACTAN PROTEIN 20"/>
    <property type="match status" value="1"/>
</dbReference>
<reference evidence="3" key="1">
    <citation type="submission" date="2024-02" db="EMBL/GenBank/DDBJ databases">
        <authorList>
            <consortium name="ELIXIR-Norway"/>
            <consortium name="Elixir Norway"/>
        </authorList>
    </citation>
    <scope>NUCLEOTIDE SEQUENCE</scope>
</reference>
<proteinExistence type="predicted"/>
<keyword evidence="2" id="KW-0732">Signal</keyword>